<name>A0A128EFD8_9BACT</name>
<keyword evidence="3" id="KW-1185">Reference proteome</keyword>
<feature type="transmembrane region" description="Helical" evidence="1">
    <location>
        <begin position="25"/>
        <end position="44"/>
    </location>
</feature>
<dbReference type="Proteomes" id="UP000069632">
    <property type="component" value="Unassembled WGS sequence"/>
</dbReference>
<keyword evidence="1" id="KW-0812">Transmembrane</keyword>
<organism evidence="2 3">
    <name type="scientific">Campylobacter geochelonis</name>
    <dbReference type="NCBI Taxonomy" id="1780362"/>
    <lineage>
        <taxon>Bacteria</taxon>
        <taxon>Pseudomonadati</taxon>
        <taxon>Campylobacterota</taxon>
        <taxon>Epsilonproteobacteria</taxon>
        <taxon>Campylobacterales</taxon>
        <taxon>Campylobacteraceae</taxon>
        <taxon>Campylobacter</taxon>
    </lineage>
</organism>
<gene>
    <name evidence="2" type="ORF">ERS672216_01491</name>
</gene>
<proteinExistence type="predicted"/>
<evidence type="ECO:0000313" key="3">
    <source>
        <dbReference type="Proteomes" id="UP000069632"/>
    </source>
</evidence>
<accession>A0A128EFD8</accession>
<protein>
    <submittedName>
        <fullName evidence="2">Uncharacterized protein</fullName>
    </submittedName>
</protein>
<dbReference type="AlphaFoldDB" id="A0A128EFD8"/>
<reference evidence="2 3" key="1">
    <citation type="submission" date="2016-02" db="EMBL/GenBank/DDBJ databases">
        <authorList>
            <consortium name="Pathogen Informatics"/>
        </authorList>
    </citation>
    <scope>NUCLEOTIDE SEQUENCE [LARGE SCALE GENOMIC DNA]</scope>
    <source>
        <strain evidence="2 3">RC20</strain>
    </source>
</reference>
<sequence length="55" mass="6328">MEFLMVLMFLVAGLFLWLKPEKKQYVVGFSSAGILILIIMMAWVNKFTVLPMGNF</sequence>
<evidence type="ECO:0000313" key="2">
    <source>
        <dbReference type="EMBL" id="CZE48593.1"/>
    </source>
</evidence>
<keyword evidence="1" id="KW-1133">Transmembrane helix</keyword>
<dbReference type="EMBL" id="FIZP01000009">
    <property type="protein sequence ID" value="CZE48593.1"/>
    <property type="molecule type" value="Genomic_DNA"/>
</dbReference>
<dbReference type="RefSeq" id="WP_165589836.1">
    <property type="nucleotide sequence ID" value="NZ_CP053844.1"/>
</dbReference>
<keyword evidence="1" id="KW-0472">Membrane</keyword>
<evidence type="ECO:0000256" key="1">
    <source>
        <dbReference type="SAM" id="Phobius"/>
    </source>
</evidence>